<gene>
    <name evidence="1" type="ORF">AKAME5_002313500</name>
</gene>
<dbReference type="GO" id="GO:0004519">
    <property type="term" value="F:endonuclease activity"/>
    <property type="evidence" value="ECO:0007669"/>
    <property type="project" value="UniProtKB-KW"/>
</dbReference>
<keyword evidence="2" id="KW-1185">Reference proteome</keyword>
<protein>
    <submittedName>
        <fullName evidence="1">Endonuclease domain-containing 1 protein-like protein</fullName>
    </submittedName>
</protein>
<organism evidence="1 2">
    <name type="scientific">Lates japonicus</name>
    <name type="common">Japanese lates</name>
    <dbReference type="NCBI Taxonomy" id="270547"/>
    <lineage>
        <taxon>Eukaryota</taxon>
        <taxon>Metazoa</taxon>
        <taxon>Chordata</taxon>
        <taxon>Craniata</taxon>
        <taxon>Vertebrata</taxon>
        <taxon>Euteleostomi</taxon>
        <taxon>Actinopterygii</taxon>
        <taxon>Neopterygii</taxon>
        <taxon>Teleostei</taxon>
        <taxon>Neoteleostei</taxon>
        <taxon>Acanthomorphata</taxon>
        <taxon>Carangaria</taxon>
        <taxon>Carangaria incertae sedis</taxon>
        <taxon>Centropomidae</taxon>
        <taxon>Lates</taxon>
    </lineage>
</organism>
<dbReference type="AlphaFoldDB" id="A0AAD3NIT8"/>
<dbReference type="InterPro" id="IPR039015">
    <property type="entry name" value="ENDOD1"/>
</dbReference>
<evidence type="ECO:0000313" key="1">
    <source>
        <dbReference type="EMBL" id="GLD71811.1"/>
    </source>
</evidence>
<dbReference type="PANTHER" id="PTHR21472:SF16">
    <property type="entry name" value="ENDONUCLEASE DOMAIN-CONTAINING 1 PROTEIN-LIKE"/>
    <property type="match status" value="1"/>
</dbReference>
<name>A0AAD3NIT8_LATJO</name>
<dbReference type="PANTHER" id="PTHR21472">
    <property type="entry name" value="ENDONUCLEASE DOMAIN-CONTAINING 1 PROTEIN ENDOD1"/>
    <property type="match status" value="1"/>
</dbReference>
<keyword evidence="1" id="KW-0540">Nuclease</keyword>
<dbReference type="Proteomes" id="UP001279410">
    <property type="component" value="Unassembled WGS sequence"/>
</dbReference>
<dbReference type="EMBL" id="BRZM01000753">
    <property type="protein sequence ID" value="GLD71811.1"/>
    <property type="molecule type" value="Genomic_DNA"/>
</dbReference>
<proteinExistence type="predicted"/>
<reference evidence="1" key="1">
    <citation type="submission" date="2022-08" db="EMBL/GenBank/DDBJ databases">
        <title>Genome sequencing of akame (Lates japonicus).</title>
        <authorList>
            <person name="Hashiguchi Y."/>
            <person name="Takahashi H."/>
        </authorList>
    </citation>
    <scope>NUCLEOTIDE SEQUENCE</scope>
    <source>
        <strain evidence="1">Kochi</strain>
    </source>
</reference>
<keyword evidence="1" id="KW-0255">Endonuclease</keyword>
<sequence>MAEGRRPDSDSLACSVHGDDHLHSASKGAVLAGLLLLGLWCSRVIEGAQSSSTAAIPSESWVRMHLFCTCVLSFSLLTASPLVSATVSNSFRDCSQFFYMQTPPAGITGTSLRRICQKYADKLLYATLYDSSRRLPLFSA</sequence>
<evidence type="ECO:0000313" key="2">
    <source>
        <dbReference type="Proteomes" id="UP001279410"/>
    </source>
</evidence>
<keyword evidence="1" id="KW-0378">Hydrolase</keyword>
<comment type="caution">
    <text evidence="1">The sequence shown here is derived from an EMBL/GenBank/DDBJ whole genome shotgun (WGS) entry which is preliminary data.</text>
</comment>
<accession>A0AAD3NIT8</accession>